<protein>
    <submittedName>
        <fullName evidence="2">DsbA family protein</fullName>
    </submittedName>
</protein>
<dbReference type="InterPro" id="IPR013766">
    <property type="entry name" value="Thioredoxin_domain"/>
</dbReference>
<comment type="caution">
    <text evidence="2">The sequence shown here is derived from an EMBL/GenBank/DDBJ whole genome shotgun (WGS) entry which is preliminary data.</text>
</comment>
<sequence length="278" mass="29802">MSRVECKASGVFNCIINSMEGTAMKKRVNSLSLALLAGLSAVGLLSSGPAHAADEAVFNAKQRAAIVQIVRDALKTDPSILSDAIQSIRQQASSQQEAHVKAAVRANWQALSTAPSYAVRGNPQGQVTVVEFLDPRCTYCRHMAPVVDQFLARHPDVRLVEKVIPVLGDASLLDAQAIYAAAFQGQYDAMRRRLMDETAKPGMEHLRDVAKSLKLDVARFEKDMKGPAVMALLTANLGQAQSVGVQGTPTFLFGQAAVAPGALGMEQMEQFLEAARKG</sequence>
<dbReference type="Proteomes" id="UP001165633">
    <property type="component" value="Unassembled WGS sequence"/>
</dbReference>
<keyword evidence="3" id="KW-1185">Reference proteome</keyword>
<dbReference type="InterPro" id="IPR041205">
    <property type="entry name" value="ScsC_N"/>
</dbReference>
<evidence type="ECO:0000313" key="3">
    <source>
        <dbReference type="Proteomes" id="UP001165633"/>
    </source>
</evidence>
<accession>A0ABT3WEM4</accession>
<dbReference type="Pfam" id="PF01323">
    <property type="entry name" value="DSBA"/>
    <property type="match status" value="1"/>
</dbReference>
<dbReference type="EMBL" id="JANIDV010000002">
    <property type="protein sequence ID" value="MCX5616063.1"/>
    <property type="molecule type" value="Genomic_DNA"/>
</dbReference>
<dbReference type="PROSITE" id="PS51352">
    <property type="entry name" value="THIOREDOXIN_2"/>
    <property type="match status" value="1"/>
</dbReference>
<dbReference type="InterPro" id="IPR036249">
    <property type="entry name" value="Thioredoxin-like_sf"/>
</dbReference>
<dbReference type="SUPFAM" id="SSF52833">
    <property type="entry name" value="Thioredoxin-like"/>
    <property type="match status" value="1"/>
</dbReference>
<dbReference type="InterPro" id="IPR001853">
    <property type="entry name" value="DSBA-like_thioredoxin_dom"/>
</dbReference>
<dbReference type="RefSeq" id="WP_266127072.1">
    <property type="nucleotide sequence ID" value="NZ_JANIDV010000002.1"/>
</dbReference>
<gene>
    <name evidence="2" type="ORF">NQF87_03615</name>
</gene>
<proteinExistence type="predicted"/>
<organism evidence="2 3">
    <name type="scientific">Bombella dulcis</name>
    <dbReference type="NCBI Taxonomy" id="2967339"/>
    <lineage>
        <taxon>Bacteria</taxon>
        <taxon>Pseudomonadati</taxon>
        <taxon>Pseudomonadota</taxon>
        <taxon>Alphaproteobacteria</taxon>
        <taxon>Acetobacterales</taxon>
        <taxon>Acetobacteraceae</taxon>
        <taxon>Bombella</taxon>
    </lineage>
</organism>
<dbReference type="CDD" id="cd03023">
    <property type="entry name" value="DsbA_Com1_like"/>
    <property type="match status" value="1"/>
</dbReference>
<reference evidence="2" key="1">
    <citation type="submission" date="2022-07" db="EMBL/GenBank/DDBJ databases">
        <title>Bombella genomes.</title>
        <authorList>
            <person name="Harer L."/>
            <person name="Styblova S."/>
            <person name="Ehrmann M."/>
        </authorList>
    </citation>
    <scope>NUCLEOTIDE SEQUENCE</scope>
    <source>
        <strain evidence="2">TMW 2.2559</strain>
    </source>
</reference>
<dbReference type="InterPro" id="IPR051470">
    <property type="entry name" value="Thiol:disulfide_interchange"/>
</dbReference>
<dbReference type="Pfam" id="PF18312">
    <property type="entry name" value="ScsC_N"/>
    <property type="match status" value="1"/>
</dbReference>
<feature type="domain" description="Thioredoxin" evidence="1">
    <location>
        <begin position="108"/>
        <end position="277"/>
    </location>
</feature>
<evidence type="ECO:0000313" key="2">
    <source>
        <dbReference type="EMBL" id="MCX5616063.1"/>
    </source>
</evidence>
<dbReference type="PANTHER" id="PTHR35272:SF3">
    <property type="entry name" value="THIOL:DISULFIDE INTERCHANGE PROTEIN DSBC"/>
    <property type="match status" value="1"/>
</dbReference>
<name>A0ABT3WEM4_9PROT</name>
<dbReference type="Gene3D" id="3.40.30.10">
    <property type="entry name" value="Glutaredoxin"/>
    <property type="match status" value="1"/>
</dbReference>
<dbReference type="PANTHER" id="PTHR35272">
    <property type="entry name" value="THIOL:DISULFIDE INTERCHANGE PROTEIN DSBC-RELATED"/>
    <property type="match status" value="1"/>
</dbReference>
<evidence type="ECO:0000259" key="1">
    <source>
        <dbReference type="PROSITE" id="PS51352"/>
    </source>
</evidence>